<evidence type="ECO:0000256" key="1">
    <source>
        <dbReference type="ARBA" id="ARBA00001947"/>
    </source>
</evidence>
<dbReference type="Gene3D" id="3.90.180.10">
    <property type="entry name" value="Medium-chain alcohol dehydrogenases, catalytic domain"/>
    <property type="match status" value="1"/>
</dbReference>
<keyword evidence="3 6" id="KW-0479">Metal-binding</keyword>
<evidence type="ECO:0000256" key="6">
    <source>
        <dbReference type="RuleBase" id="RU361277"/>
    </source>
</evidence>
<dbReference type="AlphaFoldDB" id="G5ILZ1"/>
<dbReference type="Pfam" id="PF00107">
    <property type="entry name" value="ADH_zinc_N"/>
    <property type="match status" value="1"/>
</dbReference>
<evidence type="ECO:0000256" key="3">
    <source>
        <dbReference type="ARBA" id="ARBA00022723"/>
    </source>
</evidence>
<dbReference type="GO" id="GO:0016491">
    <property type="term" value="F:oxidoreductase activity"/>
    <property type="evidence" value="ECO:0007669"/>
    <property type="project" value="UniProtKB-KW"/>
</dbReference>
<dbReference type="EMBL" id="ADLN01000120">
    <property type="protein sequence ID" value="EHI57410.1"/>
    <property type="molecule type" value="Genomic_DNA"/>
</dbReference>
<evidence type="ECO:0000313" key="8">
    <source>
        <dbReference type="EMBL" id="EHI57410.1"/>
    </source>
</evidence>
<evidence type="ECO:0000313" key="9">
    <source>
        <dbReference type="Proteomes" id="UP000005384"/>
    </source>
</evidence>
<evidence type="ECO:0000259" key="7">
    <source>
        <dbReference type="SMART" id="SM00829"/>
    </source>
</evidence>
<accession>G5ILZ1</accession>
<name>G5ILZ1_9FIRM</name>
<protein>
    <recommendedName>
        <fullName evidence="7">Enoyl reductase (ER) domain-containing protein</fullName>
    </recommendedName>
</protein>
<comment type="caution">
    <text evidence="8">The sequence shown here is derived from an EMBL/GenBank/DDBJ whole genome shotgun (WGS) entry which is preliminary data.</text>
</comment>
<comment type="cofactor">
    <cofactor evidence="1 6">
        <name>Zn(2+)</name>
        <dbReference type="ChEBI" id="CHEBI:29105"/>
    </cofactor>
</comment>
<proteinExistence type="inferred from homology"/>
<dbReference type="Gene3D" id="3.40.50.720">
    <property type="entry name" value="NAD(P)-binding Rossmann-like Domain"/>
    <property type="match status" value="1"/>
</dbReference>
<dbReference type="SUPFAM" id="SSF51735">
    <property type="entry name" value="NAD(P)-binding Rossmann-fold domains"/>
    <property type="match status" value="1"/>
</dbReference>
<dbReference type="PANTHER" id="PTHR43350">
    <property type="entry name" value="NAD-DEPENDENT ALCOHOL DEHYDROGENASE"/>
    <property type="match status" value="1"/>
</dbReference>
<keyword evidence="4 6" id="KW-0862">Zinc</keyword>
<dbReference type="PATRIC" id="fig|742737.3.peg.4505"/>
<dbReference type="Proteomes" id="UP000005384">
    <property type="component" value="Unassembled WGS sequence"/>
</dbReference>
<comment type="similarity">
    <text evidence="2 6">Belongs to the zinc-containing alcohol dehydrogenase family.</text>
</comment>
<dbReference type="InterPro" id="IPR011032">
    <property type="entry name" value="GroES-like_sf"/>
</dbReference>
<dbReference type="RefSeq" id="WP_006782507.1">
    <property type="nucleotide sequence ID" value="NZ_JH379029.1"/>
</dbReference>
<dbReference type="Pfam" id="PF08240">
    <property type="entry name" value="ADH_N"/>
    <property type="match status" value="1"/>
</dbReference>
<keyword evidence="5" id="KW-0560">Oxidoreductase</keyword>
<dbReference type="PANTHER" id="PTHR43350:SF19">
    <property type="entry name" value="D-GULOSIDE 3-DEHYDROGENASE"/>
    <property type="match status" value="1"/>
</dbReference>
<dbReference type="SMART" id="SM00829">
    <property type="entry name" value="PKS_ER"/>
    <property type="match status" value="1"/>
</dbReference>
<evidence type="ECO:0000256" key="4">
    <source>
        <dbReference type="ARBA" id="ARBA00022833"/>
    </source>
</evidence>
<dbReference type="SUPFAM" id="SSF50129">
    <property type="entry name" value="GroES-like"/>
    <property type="match status" value="1"/>
</dbReference>
<dbReference type="InterPro" id="IPR036291">
    <property type="entry name" value="NAD(P)-bd_dom_sf"/>
</dbReference>
<dbReference type="InterPro" id="IPR013149">
    <property type="entry name" value="ADH-like_C"/>
</dbReference>
<evidence type="ECO:0000256" key="5">
    <source>
        <dbReference type="ARBA" id="ARBA00023002"/>
    </source>
</evidence>
<reference evidence="8 9" key="1">
    <citation type="submission" date="2011-08" db="EMBL/GenBank/DDBJ databases">
        <title>The Genome Sequence of Clostridium hathewayi WAL-18680.</title>
        <authorList>
            <consortium name="The Broad Institute Genome Sequencing Platform"/>
            <person name="Earl A."/>
            <person name="Ward D."/>
            <person name="Feldgarden M."/>
            <person name="Gevers D."/>
            <person name="Finegold S.M."/>
            <person name="Summanen P.H."/>
            <person name="Molitoris D.R."/>
            <person name="Song M."/>
            <person name="Daigneault M."/>
            <person name="Allen-Vercoe E."/>
            <person name="Young S.K."/>
            <person name="Zeng Q."/>
            <person name="Gargeya S."/>
            <person name="Fitzgerald M."/>
            <person name="Haas B."/>
            <person name="Abouelleil A."/>
            <person name="Alvarado L."/>
            <person name="Arachchi H.M."/>
            <person name="Berlin A."/>
            <person name="Brown A."/>
            <person name="Chapman S.B."/>
            <person name="Chen Z."/>
            <person name="Dunbar C."/>
            <person name="Freedman E."/>
            <person name="Gearin G."/>
            <person name="Gellesch M."/>
            <person name="Goldberg J."/>
            <person name="Griggs A."/>
            <person name="Gujja S."/>
            <person name="Heiman D."/>
            <person name="Howarth C."/>
            <person name="Larson L."/>
            <person name="Lui A."/>
            <person name="MacDonald P.J.P."/>
            <person name="Montmayeur A."/>
            <person name="Murphy C."/>
            <person name="Neiman D."/>
            <person name="Pearson M."/>
            <person name="Priest M."/>
            <person name="Roberts A."/>
            <person name="Saif S."/>
            <person name="Shea T."/>
            <person name="Shenoy N."/>
            <person name="Sisk P."/>
            <person name="Stolte C."/>
            <person name="Sykes S."/>
            <person name="Wortman J."/>
            <person name="Nusbaum C."/>
            <person name="Birren B."/>
        </authorList>
    </citation>
    <scope>NUCLEOTIDE SEQUENCE [LARGE SCALE GENOMIC DNA]</scope>
    <source>
        <strain evidence="8 9">WAL-18680</strain>
    </source>
</reference>
<dbReference type="InterPro" id="IPR002328">
    <property type="entry name" value="ADH_Zn_CS"/>
</dbReference>
<dbReference type="HOGENOM" id="CLU_026673_11_0_9"/>
<dbReference type="PROSITE" id="PS00059">
    <property type="entry name" value="ADH_ZINC"/>
    <property type="match status" value="1"/>
</dbReference>
<feature type="domain" description="Enoyl reductase (ER)" evidence="7">
    <location>
        <begin position="10"/>
        <end position="341"/>
    </location>
</feature>
<gene>
    <name evidence="8" type="ORF">HMPREF9473_04519</name>
</gene>
<dbReference type="InterPro" id="IPR020843">
    <property type="entry name" value="ER"/>
</dbReference>
<sequence>MKALIVNENGELSIQEIKKPTYGPCQALVKLESCGVCNGTDTKLIHKTFKNFHDYPAILGHEGVGRVVETGAQVENLHVGDLVLLPFLEEKTDGCTPGWGAFAEYAVVGDAGSYIRHGMGPGTEKWSESYLAQSIILPEDKTDAIGASMIITFREVLSAIRRFDFQPNENALVLGAGPVGLCFTKFLKLLGLKTVITTDISDDKVAAAKEMGADYAFNTSVCDIEAEVRNLFPDGIDYVVDAVGINALINQAMGLIKYNGKICCYGISPKLGMELDWNCAPYNWTLQFVQWPSKAEEGEAHAQIMSWINQGVLNPMDFISNVFDFEQILDAFALVEERKPTTKKL</sequence>
<organism evidence="8 9">
    <name type="scientific">Hungatella hathewayi WAL-18680</name>
    <dbReference type="NCBI Taxonomy" id="742737"/>
    <lineage>
        <taxon>Bacteria</taxon>
        <taxon>Bacillati</taxon>
        <taxon>Bacillota</taxon>
        <taxon>Clostridia</taxon>
        <taxon>Lachnospirales</taxon>
        <taxon>Lachnospiraceae</taxon>
        <taxon>Hungatella</taxon>
    </lineage>
</organism>
<dbReference type="GO" id="GO:0008270">
    <property type="term" value="F:zinc ion binding"/>
    <property type="evidence" value="ECO:0007669"/>
    <property type="project" value="InterPro"/>
</dbReference>
<keyword evidence="9" id="KW-1185">Reference proteome</keyword>
<dbReference type="InterPro" id="IPR013154">
    <property type="entry name" value="ADH-like_N"/>
</dbReference>
<evidence type="ECO:0000256" key="2">
    <source>
        <dbReference type="ARBA" id="ARBA00008072"/>
    </source>
</evidence>